<sequence length="207" mass="23408">QDVPRAISFLKAISSVPSLPNKDCSPTELHERRIIGIIGEMVASFMDPFIQPTWNLSQQVVSLSKYAHMALVLFRAYGVSFMPHQLYGDTQTTVKNIMFCIAKQQDLDGTQPFYLFWTGDDRLENLFGRVRMQGAHNPNFTFKQLAEHLAAAIDLDAVFTRHPELDSGHRHLKVTRTEHIDHLNPESWQGCVKADSVNLQSAWASGK</sequence>
<proteinExistence type="predicted"/>
<protein>
    <submittedName>
        <fullName evidence="1">Uncharacterized protein</fullName>
    </submittedName>
</protein>
<keyword evidence="2" id="KW-1185">Reference proteome</keyword>
<reference evidence="1 2" key="1">
    <citation type="journal article" date="2012" name="Proc. Natl. Acad. Sci. U.S.A.">
        <title>Comparative genomics of Ceriporiopsis subvermispora and Phanerochaete chrysosporium provide insight into selective ligninolysis.</title>
        <authorList>
            <person name="Fernandez-Fueyo E."/>
            <person name="Ruiz-Duenas F.J."/>
            <person name="Ferreira P."/>
            <person name="Floudas D."/>
            <person name="Hibbett D.S."/>
            <person name="Canessa P."/>
            <person name="Larrondo L.F."/>
            <person name="James T.Y."/>
            <person name="Seelenfreund D."/>
            <person name="Lobos S."/>
            <person name="Polanco R."/>
            <person name="Tello M."/>
            <person name="Honda Y."/>
            <person name="Watanabe T."/>
            <person name="Watanabe T."/>
            <person name="Ryu J.S."/>
            <person name="Kubicek C.P."/>
            <person name="Schmoll M."/>
            <person name="Gaskell J."/>
            <person name="Hammel K.E."/>
            <person name="St John F.J."/>
            <person name="Vanden Wymelenberg A."/>
            <person name="Sabat G."/>
            <person name="Splinter BonDurant S."/>
            <person name="Syed K."/>
            <person name="Yadav J.S."/>
            <person name="Doddapaneni H."/>
            <person name="Subramanian V."/>
            <person name="Lavin J.L."/>
            <person name="Oguiza J.A."/>
            <person name="Perez G."/>
            <person name="Pisabarro A.G."/>
            <person name="Ramirez L."/>
            <person name="Santoyo F."/>
            <person name="Master E."/>
            <person name="Coutinho P.M."/>
            <person name="Henrissat B."/>
            <person name="Lombard V."/>
            <person name="Magnuson J.K."/>
            <person name="Kuees U."/>
            <person name="Hori C."/>
            <person name="Igarashi K."/>
            <person name="Samejima M."/>
            <person name="Held B.W."/>
            <person name="Barry K.W."/>
            <person name="LaButti K.M."/>
            <person name="Lapidus A."/>
            <person name="Lindquist E.A."/>
            <person name="Lucas S.M."/>
            <person name="Riley R."/>
            <person name="Salamov A.A."/>
            <person name="Hoffmeister D."/>
            <person name="Schwenk D."/>
            <person name="Hadar Y."/>
            <person name="Yarden O."/>
            <person name="de Vries R.P."/>
            <person name="Wiebenga A."/>
            <person name="Stenlid J."/>
            <person name="Eastwood D."/>
            <person name="Grigoriev I.V."/>
            <person name="Berka R.M."/>
            <person name="Blanchette R.A."/>
            <person name="Kersten P."/>
            <person name="Martinez A.T."/>
            <person name="Vicuna R."/>
            <person name="Cullen D."/>
        </authorList>
    </citation>
    <scope>NUCLEOTIDE SEQUENCE [LARGE SCALE GENOMIC DNA]</scope>
    <source>
        <strain evidence="1 2">B</strain>
    </source>
</reference>
<evidence type="ECO:0000313" key="1">
    <source>
        <dbReference type="EMBL" id="EMD37803.1"/>
    </source>
</evidence>
<accession>M2QL92</accession>
<name>M2QL92_CERS8</name>
<organism evidence="1 2">
    <name type="scientific">Ceriporiopsis subvermispora (strain B)</name>
    <name type="common">White-rot fungus</name>
    <name type="synonym">Gelatoporia subvermispora</name>
    <dbReference type="NCBI Taxonomy" id="914234"/>
    <lineage>
        <taxon>Eukaryota</taxon>
        <taxon>Fungi</taxon>
        <taxon>Dikarya</taxon>
        <taxon>Basidiomycota</taxon>
        <taxon>Agaricomycotina</taxon>
        <taxon>Agaricomycetes</taxon>
        <taxon>Polyporales</taxon>
        <taxon>Gelatoporiaceae</taxon>
        <taxon>Gelatoporia</taxon>
    </lineage>
</organism>
<dbReference type="EMBL" id="KB445796">
    <property type="protein sequence ID" value="EMD37803.1"/>
    <property type="molecule type" value="Genomic_DNA"/>
</dbReference>
<feature type="non-terminal residue" evidence="1">
    <location>
        <position position="207"/>
    </location>
</feature>
<evidence type="ECO:0000313" key="2">
    <source>
        <dbReference type="Proteomes" id="UP000016930"/>
    </source>
</evidence>
<gene>
    <name evidence="1" type="ORF">CERSUDRAFT_34804</name>
</gene>
<feature type="non-terminal residue" evidence="1">
    <location>
        <position position="1"/>
    </location>
</feature>
<dbReference type="HOGENOM" id="CLU_091937_0_0_1"/>
<dbReference type="STRING" id="914234.M2QL92"/>
<dbReference type="OrthoDB" id="2691851at2759"/>
<dbReference type="Proteomes" id="UP000016930">
    <property type="component" value="Unassembled WGS sequence"/>
</dbReference>
<dbReference type="AlphaFoldDB" id="M2QL92"/>